<keyword evidence="1" id="KW-1133">Transmembrane helix</keyword>
<dbReference type="AlphaFoldDB" id="A0A0D7B841"/>
<name>A0A0D7B841_9AGAR</name>
<gene>
    <name evidence="2" type="ORF">CYLTODRAFT_423175</name>
</gene>
<keyword evidence="3" id="KW-1185">Reference proteome</keyword>
<sequence length="250" mass="27337">MSDTTPSDNVSQTTHLSEDTFDLNTLDLASEDDLLPLSAAEIPVPDALAVADLSGDVWSGVWEAISKADSNEALFSDSHSADDPAVANQHTLDADAPPAPKSVIPLQKAQTRGAIAVIGVAVAAVAAVSSIVKWIIDQNWSDHQRRSEFTQTIVRQLRQRDSSFNYVICSTRHEIRPQGRPGHDFAREAVPLPIWWGLGSVRYTVYSFRAGVFRLLGDGGYLNWAYYGNVVSDTGGRQPRTVVFRDPRGY</sequence>
<evidence type="ECO:0000313" key="2">
    <source>
        <dbReference type="EMBL" id="KIY66703.1"/>
    </source>
</evidence>
<dbReference type="OrthoDB" id="3685327at2759"/>
<dbReference type="EMBL" id="KN880546">
    <property type="protein sequence ID" value="KIY66703.1"/>
    <property type="molecule type" value="Genomic_DNA"/>
</dbReference>
<accession>A0A0D7B841</accession>
<keyword evidence="1" id="KW-0472">Membrane</keyword>
<reference evidence="2 3" key="1">
    <citation type="journal article" date="2015" name="Fungal Genet. Biol.">
        <title>Evolution of novel wood decay mechanisms in Agaricales revealed by the genome sequences of Fistulina hepatica and Cylindrobasidium torrendii.</title>
        <authorList>
            <person name="Floudas D."/>
            <person name="Held B.W."/>
            <person name="Riley R."/>
            <person name="Nagy L.G."/>
            <person name="Koehler G."/>
            <person name="Ransdell A.S."/>
            <person name="Younus H."/>
            <person name="Chow J."/>
            <person name="Chiniquy J."/>
            <person name="Lipzen A."/>
            <person name="Tritt A."/>
            <person name="Sun H."/>
            <person name="Haridas S."/>
            <person name="LaButti K."/>
            <person name="Ohm R.A."/>
            <person name="Kues U."/>
            <person name="Blanchette R.A."/>
            <person name="Grigoriev I.V."/>
            <person name="Minto R.E."/>
            <person name="Hibbett D.S."/>
        </authorList>
    </citation>
    <scope>NUCLEOTIDE SEQUENCE [LARGE SCALE GENOMIC DNA]</scope>
    <source>
        <strain evidence="2 3">FP15055 ss-10</strain>
    </source>
</reference>
<feature type="transmembrane region" description="Helical" evidence="1">
    <location>
        <begin position="114"/>
        <end position="136"/>
    </location>
</feature>
<proteinExistence type="predicted"/>
<evidence type="ECO:0000256" key="1">
    <source>
        <dbReference type="SAM" id="Phobius"/>
    </source>
</evidence>
<keyword evidence="1" id="KW-0812">Transmembrane</keyword>
<evidence type="ECO:0000313" key="3">
    <source>
        <dbReference type="Proteomes" id="UP000054007"/>
    </source>
</evidence>
<protein>
    <submittedName>
        <fullName evidence="2">Uncharacterized protein</fullName>
    </submittedName>
</protein>
<dbReference type="Proteomes" id="UP000054007">
    <property type="component" value="Unassembled WGS sequence"/>
</dbReference>
<organism evidence="2 3">
    <name type="scientific">Cylindrobasidium torrendii FP15055 ss-10</name>
    <dbReference type="NCBI Taxonomy" id="1314674"/>
    <lineage>
        <taxon>Eukaryota</taxon>
        <taxon>Fungi</taxon>
        <taxon>Dikarya</taxon>
        <taxon>Basidiomycota</taxon>
        <taxon>Agaricomycotina</taxon>
        <taxon>Agaricomycetes</taxon>
        <taxon>Agaricomycetidae</taxon>
        <taxon>Agaricales</taxon>
        <taxon>Marasmiineae</taxon>
        <taxon>Physalacriaceae</taxon>
        <taxon>Cylindrobasidium</taxon>
    </lineage>
</organism>